<evidence type="ECO:0000256" key="3">
    <source>
        <dbReference type="ARBA" id="ARBA00022722"/>
    </source>
</evidence>
<dbReference type="Gene3D" id="3.30.420.140">
    <property type="entry name" value="YqgF/RNase H-like domain"/>
    <property type="match status" value="1"/>
</dbReference>
<keyword evidence="4" id="KW-0378">Hydrolase</keyword>
<organism evidence="6">
    <name type="scientific">marine metagenome</name>
    <dbReference type="NCBI Taxonomy" id="408172"/>
    <lineage>
        <taxon>unclassified sequences</taxon>
        <taxon>metagenomes</taxon>
        <taxon>ecological metagenomes</taxon>
    </lineage>
</organism>
<feature type="domain" description="YqgF/RNase H-like" evidence="5">
    <location>
        <begin position="2"/>
        <end position="101"/>
    </location>
</feature>
<dbReference type="HAMAP" id="MF_00651">
    <property type="entry name" value="Nuclease_YqgF"/>
    <property type="match status" value="1"/>
</dbReference>
<keyword evidence="1" id="KW-0963">Cytoplasm</keyword>
<dbReference type="SUPFAM" id="SSF53098">
    <property type="entry name" value="Ribonuclease H-like"/>
    <property type="match status" value="1"/>
</dbReference>
<dbReference type="GO" id="GO:0016787">
    <property type="term" value="F:hydrolase activity"/>
    <property type="evidence" value="ECO:0007669"/>
    <property type="project" value="UniProtKB-KW"/>
</dbReference>
<accession>A0A381TTT1</accession>
<evidence type="ECO:0000256" key="1">
    <source>
        <dbReference type="ARBA" id="ARBA00022490"/>
    </source>
</evidence>
<dbReference type="PANTHER" id="PTHR33317:SF4">
    <property type="entry name" value="POLYNUCLEOTIDYL TRANSFERASE, RIBONUCLEASE H-LIKE SUPERFAMILY PROTEIN"/>
    <property type="match status" value="1"/>
</dbReference>
<dbReference type="Pfam" id="PF03652">
    <property type="entry name" value="RuvX"/>
    <property type="match status" value="1"/>
</dbReference>
<gene>
    <name evidence="6" type="ORF">METZ01_LOCUS72290</name>
</gene>
<dbReference type="GO" id="GO:0005829">
    <property type="term" value="C:cytosol"/>
    <property type="evidence" value="ECO:0007669"/>
    <property type="project" value="TreeGrafter"/>
</dbReference>
<sequence length="137" mass="15219">MGRVLGIDYGERRVGLALSDPMKIIASPFKTLNHSTAENLISEFKIIIIDKDIDSIVIGLPIGLKGKDTIQTKKVRHFASSIADLGIPIQLEDERFSTMSAKRSLILQKIKTGHNKDAVDRTAAAIFLQQYLDKQSR</sequence>
<dbReference type="InterPro" id="IPR037027">
    <property type="entry name" value="YqgF/RNaseH-like_dom_sf"/>
</dbReference>
<protein>
    <recommendedName>
        <fullName evidence="5">YqgF/RNase H-like domain-containing protein</fullName>
    </recommendedName>
</protein>
<evidence type="ECO:0000259" key="5">
    <source>
        <dbReference type="SMART" id="SM00732"/>
    </source>
</evidence>
<evidence type="ECO:0000313" key="6">
    <source>
        <dbReference type="EMBL" id="SVA19436.1"/>
    </source>
</evidence>
<dbReference type="AlphaFoldDB" id="A0A381TTT1"/>
<proteinExistence type="inferred from homology"/>
<dbReference type="CDD" id="cd16964">
    <property type="entry name" value="YqgF"/>
    <property type="match status" value="1"/>
</dbReference>
<name>A0A381TTT1_9ZZZZ</name>
<dbReference type="InterPro" id="IPR012337">
    <property type="entry name" value="RNaseH-like_sf"/>
</dbReference>
<keyword evidence="3" id="KW-0540">Nuclease</keyword>
<dbReference type="GO" id="GO:0000967">
    <property type="term" value="P:rRNA 5'-end processing"/>
    <property type="evidence" value="ECO:0007669"/>
    <property type="project" value="TreeGrafter"/>
</dbReference>
<dbReference type="SMART" id="SM00732">
    <property type="entry name" value="YqgFc"/>
    <property type="match status" value="1"/>
</dbReference>
<dbReference type="PANTHER" id="PTHR33317">
    <property type="entry name" value="POLYNUCLEOTIDYL TRANSFERASE, RIBONUCLEASE H-LIKE SUPERFAMILY PROTEIN"/>
    <property type="match status" value="1"/>
</dbReference>
<dbReference type="NCBIfam" id="TIGR00250">
    <property type="entry name" value="RNAse_H_YqgF"/>
    <property type="match status" value="1"/>
</dbReference>
<dbReference type="InterPro" id="IPR005227">
    <property type="entry name" value="YqgF"/>
</dbReference>
<evidence type="ECO:0000256" key="4">
    <source>
        <dbReference type="ARBA" id="ARBA00022801"/>
    </source>
</evidence>
<keyword evidence="2" id="KW-0690">Ribosome biogenesis</keyword>
<dbReference type="InterPro" id="IPR006641">
    <property type="entry name" value="YqgF/RNaseH-like_dom"/>
</dbReference>
<dbReference type="EMBL" id="UINC01005152">
    <property type="protein sequence ID" value="SVA19436.1"/>
    <property type="molecule type" value="Genomic_DNA"/>
</dbReference>
<evidence type="ECO:0000256" key="2">
    <source>
        <dbReference type="ARBA" id="ARBA00022517"/>
    </source>
</evidence>
<dbReference type="GO" id="GO:0004518">
    <property type="term" value="F:nuclease activity"/>
    <property type="evidence" value="ECO:0007669"/>
    <property type="project" value="UniProtKB-KW"/>
</dbReference>
<reference evidence="6" key="1">
    <citation type="submission" date="2018-05" db="EMBL/GenBank/DDBJ databases">
        <authorList>
            <person name="Lanie J.A."/>
            <person name="Ng W.-L."/>
            <person name="Kazmierczak K.M."/>
            <person name="Andrzejewski T.M."/>
            <person name="Davidsen T.M."/>
            <person name="Wayne K.J."/>
            <person name="Tettelin H."/>
            <person name="Glass J.I."/>
            <person name="Rusch D."/>
            <person name="Podicherti R."/>
            <person name="Tsui H.-C.T."/>
            <person name="Winkler M.E."/>
        </authorList>
    </citation>
    <scope>NUCLEOTIDE SEQUENCE</scope>
</reference>